<dbReference type="STRING" id="27835.A0A0N4YXE8"/>
<proteinExistence type="predicted"/>
<dbReference type="GO" id="GO:0015026">
    <property type="term" value="F:coreceptor activity"/>
    <property type="evidence" value="ECO:0007669"/>
    <property type="project" value="TreeGrafter"/>
</dbReference>
<name>A0A0N4YXE8_NIPBR</name>
<dbReference type="Proteomes" id="UP000271162">
    <property type="component" value="Unassembled WGS sequence"/>
</dbReference>
<feature type="domain" description="Repulsive guidance molecule C-terminal" evidence="1">
    <location>
        <begin position="36"/>
        <end position="195"/>
    </location>
</feature>
<dbReference type="GO" id="GO:0030509">
    <property type="term" value="P:BMP signaling pathway"/>
    <property type="evidence" value="ECO:0007669"/>
    <property type="project" value="TreeGrafter"/>
</dbReference>
<organism evidence="4">
    <name type="scientific">Nippostrongylus brasiliensis</name>
    <name type="common">Rat hookworm</name>
    <dbReference type="NCBI Taxonomy" id="27835"/>
    <lineage>
        <taxon>Eukaryota</taxon>
        <taxon>Metazoa</taxon>
        <taxon>Ecdysozoa</taxon>
        <taxon>Nematoda</taxon>
        <taxon>Chromadorea</taxon>
        <taxon>Rhabditida</taxon>
        <taxon>Rhabditina</taxon>
        <taxon>Rhabditomorpha</taxon>
        <taxon>Strongyloidea</taxon>
        <taxon>Heligmosomidae</taxon>
        <taxon>Nippostrongylus</taxon>
    </lineage>
</organism>
<dbReference type="Pfam" id="PF06534">
    <property type="entry name" value="RGM_C"/>
    <property type="match status" value="1"/>
</dbReference>
<evidence type="ECO:0000313" key="2">
    <source>
        <dbReference type="EMBL" id="VDL86361.1"/>
    </source>
</evidence>
<evidence type="ECO:0000313" key="4">
    <source>
        <dbReference type="WBParaSite" id="NBR_0002192001-mRNA-1"/>
    </source>
</evidence>
<dbReference type="InterPro" id="IPR009496">
    <property type="entry name" value="RGM_C"/>
</dbReference>
<dbReference type="EMBL" id="UYSL01027071">
    <property type="protein sequence ID" value="VDL86361.1"/>
    <property type="molecule type" value="Genomic_DNA"/>
</dbReference>
<dbReference type="PANTHER" id="PTHR31428:SF6">
    <property type="entry name" value="REPULSIVE GUIDANCE MOLECULE B HOMOLOG DRAG-1"/>
    <property type="match status" value="1"/>
</dbReference>
<dbReference type="WBParaSite" id="NBR_0002192001-mRNA-1">
    <property type="protein sequence ID" value="NBR_0002192001-mRNA-1"/>
    <property type="gene ID" value="NBR_0002192001"/>
</dbReference>
<reference evidence="2 3" key="2">
    <citation type="submission" date="2018-11" db="EMBL/GenBank/DDBJ databases">
        <authorList>
            <consortium name="Pathogen Informatics"/>
        </authorList>
    </citation>
    <scope>NUCLEOTIDE SEQUENCE [LARGE SCALE GENOMIC DNA]</scope>
</reference>
<evidence type="ECO:0000313" key="3">
    <source>
        <dbReference type="Proteomes" id="UP000271162"/>
    </source>
</evidence>
<dbReference type="AlphaFoldDB" id="A0A0N4YXE8"/>
<dbReference type="PANTHER" id="PTHR31428">
    <property type="entry name" value="RGM DOMAIN FAMILY MEMBER DRAG-1"/>
    <property type="match status" value="1"/>
</dbReference>
<sequence length="212" mass="24243">MDSEDYQDMLREHHLPYLRRIRRHNLIFQQHNAPIHITILIRRHNCTPSLRYEAASEEETLSISFVDGVTRHVTEDRRTTVEVIPHGDYVEVAMHYIQSSVHIRRRGPYLSVSVVVPKTLQGTSSPHEALCTVGCRNNSIVAIDKALAAPVQYARCFARKLHVPMKLATDRCRTVNVTDEFFDACVFDLMLTGKCFLSFLLIVDQYISASSC</sequence>
<dbReference type="GO" id="GO:0005886">
    <property type="term" value="C:plasma membrane"/>
    <property type="evidence" value="ECO:0007669"/>
    <property type="project" value="TreeGrafter"/>
</dbReference>
<dbReference type="OMA" id="PGRTHRN"/>
<dbReference type="Gene3D" id="3.40.1000.10">
    <property type="entry name" value="Mog1/PsbP, alpha/beta/alpha sandwich"/>
    <property type="match status" value="1"/>
</dbReference>
<accession>A0A0N4YXE8</accession>
<evidence type="ECO:0000259" key="1">
    <source>
        <dbReference type="Pfam" id="PF06534"/>
    </source>
</evidence>
<reference evidence="4" key="1">
    <citation type="submission" date="2017-02" db="UniProtKB">
        <authorList>
            <consortium name="WormBaseParasite"/>
        </authorList>
    </citation>
    <scope>IDENTIFICATION</scope>
</reference>
<keyword evidence="3" id="KW-1185">Reference proteome</keyword>
<dbReference type="InterPro" id="IPR040287">
    <property type="entry name" value="RGM"/>
</dbReference>
<gene>
    <name evidence="2" type="ORF">NBR_LOCUS21921</name>
</gene>
<protein>
    <submittedName>
        <fullName evidence="4">DRAG-1 (inferred by orthology to a C. elegans protein)</fullName>
    </submittedName>
</protein>